<accession>A0A8J2S6X3</accession>
<dbReference type="Proteomes" id="UP000789595">
    <property type="component" value="Unassembled WGS sequence"/>
</dbReference>
<reference evidence="2" key="1">
    <citation type="submission" date="2021-11" db="EMBL/GenBank/DDBJ databases">
        <authorList>
            <consortium name="Genoscope - CEA"/>
            <person name="William W."/>
        </authorList>
    </citation>
    <scope>NUCLEOTIDE SEQUENCE</scope>
</reference>
<organism evidence="2 3">
    <name type="scientific">Pelagomonas calceolata</name>
    <dbReference type="NCBI Taxonomy" id="35677"/>
    <lineage>
        <taxon>Eukaryota</taxon>
        <taxon>Sar</taxon>
        <taxon>Stramenopiles</taxon>
        <taxon>Ochrophyta</taxon>
        <taxon>Pelagophyceae</taxon>
        <taxon>Pelagomonadales</taxon>
        <taxon>Pelagomonadaceae</taxon>
        <taxon>Pelagomonas</taxon>
    </lineage>
</organism>
<dbReference type="AlphaFoldDB" id="A0A8J2S6X3"/>
<feature type="region of interest" description="Disordered" evidence="1">
    <location>
        <begin position="158"/>
        <end position="182"/>
    </location>
</feature>
<evidence type="ECO:0000256" key="1">
    <source>
        <dbReference type="SAM" id="MobiDB-lite"/>
    </source>
</evidence>
<feature type="compositionally biased region" description="Polar residues" evidence="1">
    <location>
        <begin position="167"/>
        <end position="177"/>
    </location>
</feature>
<feature type="region of interest" description="Disordered" evidence="1">
    <location>
        <begin position="1"/>
        <end position="112"/>
    </location>
</feature>
<evidence type="ECO:0000313" key="2">
    <source>
        <dbReference type="EMBL" id="CAH0365667.1"/>
    </source>
</evidence>
<proteinExistence type="predicted"/>
<gene>
    <name evidence="2" type="ORF">PECAL_1P21170</name>
</gene>
<dbReference type="EMBL" id="CAKKNE010000001">
    <property type="protein sequence ID" value="CAH0365667.1"/>
    <property type="molecule type" value="Genomic_DNA"/>
</dbReference>
<keyword evidence="3" id="KW-1185">Reference proteome</keyword>
<protein>
    <submittedName>
        <fullName evidence="2">Uncharacterized protein</fullName>
    </submittedName>
</protein>
<feature type="compositionally biased region" description="Basic and acidic residues" evidence="1">
    <location>
        <begin position="54"/>
        <end position="63"/>
    </location>
</feature>
<evidence type="ECO:0000313" key="3">
    <source>
        <dbReference type="Proteomes" id="UP000789595"/>
    </source>
</evidence>
<sequence>MAETMALRAGDGSTGSTTPLGDFDLRRWGDDAVMTEGERNEWRRRHAKAAPARATDELPKADEATAPPSVKKLVTPPSSVCDPDETVVADEPVVAPEGVIVSDGSDSDEGLARDRAARLDVNRRLQEIEARQARLEARLVARIAASERGVADLTRLVVGRPGGLGQGTRTENPSRLSSGDGAERGDWFAELANLASWRPL</sequence>
<comment type="caution">
    <text evidence="2">The sequence shown here is derived from an EMBL/GenBank/DDBJ whole genome shotgun (WGS) entry which is preliminary data.</text>
</comment>
<feature type="compositionally biased region" description="Basic and acidic residues" evidence="1">
    <location>
        <begin position="23"/>
        <end position="41"/>
    </location>
</feature>
<name>A0A8J2S6X3_9STRA</name>